<evidence type="ECO:0000313" key="3">
    <source>
        <dbReference type="Proteomes" id="UP001166286"/>
    </source>
</evidence>
<evidence type="ECO:0000313" key="2">
    <source>
        <dbReference type="EMBL" id="KAK0512745.1"/>
    </source>
</evidence>
<sequence length="137" mass="14937">MLDWISGSSRQGDAQDEGVSYAGEPPETPAPLFVVRAFKTAIFGTPHPVQREAKQAGKASEEDKAGTQRAASEKPQDRESIERDTDTGNETERAASIRLDTLASPAKGILMTPGTTTTRRKTVSAVKAEIREERYFK</sequence>
<evidence type="ECO:0000256" key="1">
    <source>
        <dbReference type="SAM" id="MobiDB-lite"/>
    </source>
</evidence>
<keyword evidence="3" id="KW-1185">Reference proteome</keyword>
<feature type="compositionally biased region" description="Basic and acidic residues" evidence="1">
    <location>
        <begin position="49"/>
        <end position="95"/>
    </location>
</feature>
<feature type="region of interest" description="Disordered" evidence="1">
    <location>
        <begin position="44"/>
        <end position="125"/>
    </location>
</feature>
<gene>
    <name evidence="2" type="ORF">JMJ35_004762</name>
</gene>
<feature type="compositionally biased region" description="Polar residues" evidence="1">
    <location>
        <begin position="1"/>
        <end position="12"/>
    </location>
</feature>
<feature type="region of interest" description="Disordered" evidence="1">
    <location>
        <begin position="1"/>
        <end position="29"/>
    </location>
</feature>
<dbReference type="EMBL" id="JAFEKC020000009">
    <property type="protein sequence ID" value="KAK0512745.1"/>
    <property type="molecule type" value="Genomic_DNA"/>
</dbReference>
<protein>
    <submittedName>
        <fullName evidence="2">Uncharacterized protein</fullName>
    </submittedName>
</protein>
<dbReference type="Proteomes" id="UP001166286">
    <property type="component" value="Unassembled WGS sequence"/>
</dbReference>
<dbReference type="AlphaFoldDB" id="A0AA39V8H5"/>
<accession>A0AA39V8H5</accession>
<organism evidence="2 3">
    <name type="scientific">Cladonia borealis</name>
    <dbReference type="NCBI Taxonomy" id="184061"/>
    <lineage>
        <taxon>Eukaryota</taxon>
        <taxon>Fungi</taxon>
        <taxon>Dikarya</taxon>
        <taxon>Ascomycota</taxon>
        <taxon>Pezizomycotina</taxon>
        <taxon>Lecanoromycetes</taxon>
        <taxon>OSLEUM clade</taxon>
        <taxon>Lecanoromycetidae</taxon>
        <taxon>Lecanorales</taxon>
        <taxon>Lecanorineae</taxon>
        <taxon>Cladoniaceae</taxon>
        <taxon>Cladonia</taxon>
    </lineage>
</organism>
<reference evidence="2" key="1">
    <citation type="submission" date="2023-03" db="EMBL/GenBank/DDBJ databases">
        <title>Complete genome of Cladonia borealis.</title>
        <authorList>
            <person name="Park H."/>
        </authorList>
    </citation>
    <scope>NUCLEOTIDE SEQUENCE</scope>
    <source>
        <strain evidence="2">ANT050790</strain>
    </source>
</reference>
<proteinExistence type="predicted"/>
<name>A0AA39V8H5_9LECA</name>
<comment type="caution">
    <text evidence="2">The sequence shown here is derived from an EMBL/GenBank/DDBJ whole genome shotgun (WGS) entry which is preliminary data.</text>
</comment>